<name>A0A183GI12_HELPZ</name>
<evidence type="ECO:0000313" key="2">
    <source>
        <dbReference type="EMBL" id="VDP31243.1"/>
    </source>
</evidence>
<reference evidence="2 3" key="1">
    <citation type="submission" date="2018-11" db="EMBL/GenBank/DDBJ databases">
        <authorList>
            <consortium name="Pathogen Informatics"/>
        </authorList>
    </citation>
    <scope>NUCLEOTIDE SEQUENCE [LARGE SCALE GENOMIC DNA]</scope>
</reference>
<sequence>MLAGEDKDELEREVQAWCYRLERSGLRLNVKKTEYLTTDFTESSSIKVNGIELLRSSVFKYLGSAVASDGNLMTEVNSRVNAAWSKWRSLTGVLCDKKIPERFKSKIYRTVIRPVVMYGAQCWPATKEVETRLSVMETNMLRWTAGVTCMDRIRNGAIRQKFGVAPIDDKMREARLRWYGHVLRRKEDSVRKIGFGLEVSGKRPRGRPKQRWSDTLHTDMKVTDVHPDQAHDRERWRHDTRRADPATKRDKR</sequence>
<accession>A0A183GI12</accession>
<dbReference type="PANTHER" id="PTHR46238">
    <property type="entry name" value="REVERSE TRANSCRIPTASE DOMAIN-CONTAINING PROTEIN"/>
    <property type="match status" value="1"/>
</dbReference>
<gene>
    <name evidence="2" type="ORF">HPBE_LOCUS22243</name>
</gene>
<dbReference type="EMBL" id="UZAH01033793">
    <property type="protein sequence ID" value="VDP31243.1"/>
    <property type="molecule type" value="Genomic_DNA"/>
</dbReference>
<reference evidence="4" key="2">
    <citation type="submission" date="2019-09" db="UniProtKB">
        <authorList>
            <consortium name="WormBaseParasite"/>
        </authorList>
    </citation>
    <scope>IDENTIFICATION</scope>
</reference>
<feature type="region of interest" description="Disordered" evidence="1">
    <location>
        <begin position="199"/>
        <end position="252"/>
    </location>
</feature>
<keyword evidence="3" id="KW-1185">Reference proteome</keyword>
<dbReference type="AlphaFoldDB" id="A0A183GI12"/>
<proteinExistence type="predicted"/>
<dbReference type="WBParaSite" id="HPBE_0002224401-mRNA-1">
    <property type="protein sequence ID" value="HPBE_0002224401-mRNA-1"/>
    <property type="gene ID" value="HPBE_0002224401"/>
</dbReference>
<dbReference type="PANTHER" id="PTHR46238:SF8">
    <property type="entry name" value="ENDONUCLEASE_EXONUCLEASE_PHOSPHATASE DOMAIN-CONTAINING PROTEIN"/>
    <property type="match status" value="1"/>
</dbReference>
<evidence type="ECO:0000313" key="4">
    <source>
        <dbReference type="WBParaSite" id="HPBE_0002224401-mRNA-1"/>
    </source>
</evidence>
<organism evidence="3 4">
    <name type="scientific">Heligmosomoides polygyrus</name>
    <name type="common">Parasitic roundworm</name>
    <dbReference type="NCBI Taxonomy" id="6339"/>
    <lineage>
        <taxon>Eukaryota</taxon>
        <taxon>Metazoa</taxon>
        <taxon>Ecdysozoa</taxon>
        <taxon>Nematoda</taxon>
        <taxon>Chromadorea</taxon>
        <taxon>Rhabditida</taxon>
        <taxon>Rhabditina</taxon>
        <taxon>Rhabditomorpha</taxon>
        <taxon>Strongyloidea</taxon>
        <taxon>Heligmosomidae</taxon>
        <taxon>Heligmosomoides</taxon>
    </lineage>
</organism>
<protein>
    <submittedName>
        <fullName evidence="4">Reverse transcriptase domain-containing protein</fullName>
    </submittedName>
</protein>
<feature type="compositionally biased region" description="Basic and acidic residues" evidence="1">
    <location>
        <begin position="211"/>
        <end position="252"/>
    </location>
</feature>
<accession>A0A3P8G9X8</accession>
<evidence type="ECO:0000313" key="3">
    <source>
        <dbReference type="Proteomes" id="UP000050761"/>
    </source>
</evidence>
<dbReference type="Proteomes" id="UP000050761">
    <property type="component" value="Unassembled WGS sequence"/>
</dbReference>
<dbReference type="OrthoDB" id="424543at2759"/>
<evidence type="ECO:0000256" key="1">
    <source>
        <dbReference type="SAM" id="MobiDB-lite"/>
    </source>
</evidence>